<feature type="domain" description="Aminotransferase class V" evidence="8">
    <location>
        <begin position="2"/>
        <end position="364"/>
    </location>
</feature>
<dbReference type="InterPro" id="IPR015424">
    <property type="entry name" value="PyrdxlP-dep_Trfase"/>
</dbReference>
<dbReference type="Pfam" id="PF00266">
    <property type="entry name" value="Aminotran_5"/>
    <property type="match status" value="1"/>
</dbReference>
<evidence type="ECO:0000256" key="2">
    <source>
        <dbReference type="ARBA" id="ARBA00006490"/>
    </source>
</evidence>
<dbReference type="Proteomes" id="UP000325182">
    <property type="component" value="Unassembled WGS sequence"/>
</dbReference>
<dbReference type="SUPFAM" id="SSF53383">
    <property type="entry name" value="PLP-dependent transferases"/>
    <property type="match status" value="1"/>
</dbReference>
<dbReference type="FunFam" id="3.40.640.10:FF:000084">
    <property type="entry name" value="IscS-like cysteine desulfurase"/>
    <property type="match status" value="1"/>
</dbReference>
<evidence type="ECO:0000256" key="1">
    <source>
        <dbReference type="ARBA" id="ARBA00001933"/>
    </source>
</evidence>
<keyword evidence="4" id="KW-0663">Pyridoxal phosphate</keyword>
<dbReference type="InterPro" id="IPR015422">
    <property type="entry name" value="PyrdxlP-dep_Trfase_small"/>
</dbReference>
<dbReference type="PANTHER" id="PTHR11601:SF50">
    <property type="entry name" value="CYSTEINE DESULFURASE ISCS 2-RELATED"/>
    <property type="match status" value="1"/>
</dbReference>
<feature type="coiled-coil region" evidence="7">
    <location>
        <begin position="354"/>
        <end position="381"/>
    </location>
</feature>
<keyword evidence="6" id="KW-0411">Iron-sulfur</keyword>
<proteinExistence type="inferred from homology"/>
<evidence type="ECO:0000259" key="8">
    <source>
        <dbReference type="Pfam" id="PF00266"/>
    </source>
</evidence>
<dbReference type="InterPro" id="IPR016454">
    <property type="entry name" value="Cysteine_dSase"/>
</dbReference>
<dbReference type="PIRSF" id="PIRSF005572">
    <property type="entry name" value="NifS"/>
    <property type="match status" value="1"/>
</dbReference>
<evidence type="ECO:0000256" key="4">
    <source>
        <dbReference type="ARBA" id="ARBA00022898"/>
    </source>
</evidence>
<gene>
    <name evidence="9" type="ORF">FZC84_17200</name>
</gene>
<comment type="caution">
    <text evidence="9">The sequence shown here is derived from an EMBL/GenBank/DDBJ whole genome shotgun (WGS) entry which is preliminary data.</text>
</comment>
<dbReference type="Gene3D" id="3.40.640.10">
    <property type="entry name" value="Type I PLP-dependent aspartate aminotransferase-like (Major domain)"/>
    <property type="match status" value="1"/>
</dbReference>
<evidence type="ECO:0000256" key="5">
    <source>
        <dbReference type="ARBA" id="ARBA00023004"/>
    </source>
</evidence>
<dbReference type="EMBL" id="VTEG01000015">
    <property type="protein sequence ID" value="TYR97935.1"/>
    <property type="molecule type" value="Genomic_DNA"/>
</dbReference>
<dbReference type="GO" id="GO:0046872">
    <property type="term" value="F:metal ion binding"/>
    <property type="evidence" value="ECO:0007669"/>
    <property type="project" value="UniProtKB-KW"/>
</dbReference>
<dbReference type="PANTHER" id="PTHR11601">
    <property type="entry name" value="CYSTEINE DESULFURYLASE FAMILY MEMBER"/>
    <property type="match status" value="1"/>
</dbReference>
<dbReference type="NCBIfam" id="NF002806">
    <property type="entry name" value="PRK02948.1"/>
    <property type="match status" value="1"/>
</dbReference>
<evidence type="ECO:0000313" key="10">
    <source>
        <dbReference type="Proteomes" id="UP000325182"/>
    </source>
</evidence>
<comment type="similarity">
    <text evidence="2">Belongs to the class-V pyridoxal-phosphate-dependent aminotransferase family. NifS/IscS subfamily.</text>
</comment>
<dbReference type="RefSeq" id="WP_148954649.1">
    <property type="nucleotide sequence ID" value="NZ_VTEG01000015.1"/>
</dbReference>
<sequence>MIYLDNSATTKPYKEAVHAFTKVNEDYFANPSSIHALGGRVESLISKSRKQVAGLLGIKETEVFFTSGGTESNNLALKGTALQYRNRGRHIVTSVIEHPSILETCGQLEKLGFDITYLPVDSNGRVRVKDVVDAIKDDTILVSIMHVNNEVGSIQPVEEIGKALQRFPKAIFHVDHIQGIGKVPLSLYESGVDLCSISGHKIHGLKGTGMLYIKEGLEISPLLSGGEQERKIRSGTENTGGIVSFAKALRLHLERSGKELSKMKKLNSYLRNQLKEIEGITIHSPEAEAAPQIVNFSVRDIRGEILVHALEEFDIYVSTTSACSSKKNVPSRTLLGMGVDENLLDTSIRVSFSFENTIEEVDRLCNAINKVKKNLEETTRRRR</sequence>
<evidence type="ECO:0000313" key="9">
    <source>
        <dbReference type="EMBL" id="TYR97935.1"/>
    </source>
</evidence>
<comment type="cofactor">
    <cofactor evidence="1">
        <name>pyridoxal 5'-phosphate</name>
        <dbReference type="ChEBI" id="CHEBI:597326"/>
    </cofactor>
</comment>
<dbReference type="GO" id="GO:0031071">
    <property type="term" value="F:cysteine desulfurase activity"/>
    <property type="evidence" value="ECO:0007669"/>
    <property type="project" value="UniProtKB-ARBA"/>
</dbReference>
<dbReference type="Gene3D" id="3.90.1150.10">
    <property type="entry name" value="Aspartate Aminotransferase, domain 1"/>
    <property type="match status" value="1"/>
</dbReference>
<keyword evidence="5" id="KW-0408">Iron</keyword>
<evidence type="ECO:0000256" key="6">
    <source>
        <dbReference type="ARBA" id="ARBA00023014"/>
    </source>
</evidence>
<keyword evidence="7" id="KW-0175">Coiled coil</keyword>
<dbReference type="Gene3D" id="1.10.260.50">
    <property type="match status" value="1"/>
</dbReference>
<evidence type="ECO:0000256" key="3">
    <source>
        <dbReference type="ARBA" id="ARBA00022723"/>
    </source>
</evidence>
<name>A0A5D4MAB5_9BACI</name>
<dbReference type="InterPro" id="IPR015421">
    <property type="entry name" value="PyrdxlP-dep_Trfase_major"/>
</dbReference>
<reference evidence="9 10" key="1">
    <citation type="submission" date="2019-08" db="EMBL/GenBank/DDBJ databases">
        <title>Bacillus genomes from the desert of Cuatro Cienegas, Coahuila.</title>
        <authorList>
            <person name="Olmedo-Alvarez G."/>
        </authorList>
    </citation>
    <scope>NUCLEOTIDE SEQUENCE [LARGE SCALE GENOMIC DNA]</scope>
    <source>
        <strain evidence="9 10">CH128b_4D</strain>
    </source>
</reference>
<keyword evidence="3" id="KW-0479">Metal-binding</keyword>
<dbReference type="AlphaFoldDB" id="A0A5D4MAB5"/>
<organism evidence="9 10">
    <name type="scientific">Rossellomorea vietnamensis</name>
    <dbReference type="NCBI Taxonomy" id="218284"/>
    <lineage>
        <taxon>Bacteria</taxon>
        <taxon>Bacillati</taxon>
        <taxon>Bacillota</taxon>
        <taxon>Bacilli</taxon>
        <taxon>Bacillales</taxon>
        <taxon>Bacillaceae</taxon>
        <taxon>Rossellomorea</taxon>
    </lineage>
</organism>
<protein>
    <submittedName>
        <fullName evidence="9">Cysteine desulfurase</fullName>
    </submittedName>
</protein>
<evidence type="ECO:0000256" key="7">
    <source>
        <dbReference type="SAM" id="Coils"/>
    </source>
</evidence>
<dbReference type="GO" id="GO:0051536">
    <property type="term" value="F:iron-sulfur cluster binding"/>
    <property type="evidence" value="ECO:0007669"/>
    <property type="project" value="UniProtKB-KW"/>
</dbReference>
<dbReference type="InterPro" id="IPR000192">
    <property type="entry name" value="Aminotrans_V_dom"/>
</dbReference>
<accession>A0A5D4MAB5</accession>